<dbReference type="GO" id="GO:0051539">
    <property type="term" value="F:4 iron, 4 sulfur cluster binding"/>
    <property type="evidence" value="ECO:0007669"/>
    <property type="project" value="UniProtKB-KW"/>
</dbReference>
<sequence length="89" mass="9900">MSVNINSRPGSARNNRTGSWRVDRRPKFLRQNCIACRLCLLVCPEGIITGKAKNSFETDYVYCKGCGLCAAVCPKKDIEMIPEDTETEG</sequence>
<organism evidence="8">
    <name type="scientific">candidate division TA06 bacterium ADurb.Bin417</name>
    <dbReference type="NCBI Taxonomy" id="1852828"/>
    <lineage>
        <taxon>Bacteria</taxon>
        <taxon>Bacteria division TA06</taxon>
    </lineage>
</organism>
<evidence type="ECO:0000256" key="3">
    <source>
        <dbReference type="ARBA" id="ARBA00022723"/>
    </source>
</evidence>
<comment type="caution">
    <text evidence="8">The sequence shown here is derived from an EMBL/GenBank/DDBJ whole genome shotgun (WGS) entry which is preliminary data.</text>
</comment>
<dbReference type="GO" id="GO:0016625">
    <property type="term" value="F:oxidoreductase activity, acting on the aldehyde or oxo group of donors, iron-sulfur protein as acceptor"/>
    <property type="evidence" value="ECO:0007669"/>
    <property type="project" value="InterPro"/>
</dbReference>
<gene>
    <name evidence="8" type="primary">porD</name>
    <name evidence="8" type="ORF">BWY73_00356</name>
</gene>
<keyword evidence="8" id="KW-0670">Pyruvate</keyword>
<dbReference type="PROSITE" id="PS51379">
    <property type="entry name" value="4FE4S_FER_2"/>
    <property type="match status" value="2"/>
</dbReference>
<evidence type="ECO:0000256" key="4">
    <source>
        <dbReference type="ARBA" id="ARBA00022737"/>
    </source>
</evidence>
<dbReference type="InterPro" id="IPR017900">
    <property type="entry name" value="4Fe4S_Fe_S_CS"/>
</dbReference>
<dbReference type="NCBIfam" id="TIGR02179">
    <property type="entry name" value="PorD_KorD"/>
    <property type="match status" value="1"/>
</dbReference>
<dbReference type="EMBL" id="MWAK01000027">
    <property type="protein sequence ID" value="OPZ93378.1"/>
    <property type="molecule type" value="Genomic_DNA"/>
</dbReference>
<evidence type="ECO:0000256" key="2">
    <source>
        <dbReference type="ARBA" id="ARBA00022485"/>
    </source>
</evidence>
<name>A0A1V5MJH8_UNCT6</name>
<dbReference type="InterPro" id="IPR017896">
    <property type="entry name" value="4Fe4S_Fe-S-bd"/>
</dbReference>
<dbReference type="Proteomes" id="UP000485484">
    <property type="component" value="Unassembled WGS sequence"/>
</dbReference>
<feature type="domain" description="4Fe-4S ferredoxin-type" evidence="7">
    <location>
        <begin position="24"/>
        <end position="53"/>
    </location>
</feature>
<keyword evidence="2" id="KW-0004">4Fe-4S</keyword>
<dbReference type="SUPFAM" id="SSF54862">
    <property type="entry name" value="4Fe-4S ferredoxins"/>
    <property type="match status" value="1"/>
</dbReference>
<evidence type="ECO:0000256" key="5">
    <source>
        <dbReference type="ARBA" id="ARBA00023004"/>
    </source>
</evidence>
<proteinExistence type="predicted"/>
<dbReference type="Gene3D" id="3.30.70.20">
    <property type="match status" value="1"/>
</dbReference>
<keyword evidence="3" id="KW-0479">Metal-binding</keyword>
<evidence type="ECO:0000256" key="1">
    <source>
        <dbReference type="ARBA" id="ARBA00001966"/>
    </source>
</evidence>
<dbReference type="PANTHER" id="PTHR43724:SF1">
    <property type="entry name" value="PYRUVATE SYNTHASE SUBUNIT PORD"/>
    <property type="match status" value="1"/>
</dbReference>
<evidence type="ECO:0000313" key="8">
    <source>
        <dbReference type="EMBL" id="OPZ93378.1"/>
    </source>
</evidence>
<keyword evidence="4" id="KW-0677">Repeat</keyword>
<feature type="domain" description="4Fe-4S ferredoxin-type" evidence="7">
    <location>
        <begin position="54"/>
        <end position="83"/>
    </location>
</feature>
<protein>
    <submittedName>
        <fullName evidence="8">Pyruvate synthase subunit PorD</fullName>
    </submittedName>
</protein>
<keyword evidence="6" id="KW-0411">Iron-sulfur</keyword>
<dbReference type="InterPro" id="IPR011898">
    <property type="entry name" value="PorD_KorD"/>
</dbReference>
<dbReference type="Pfam" id="PF14697">
    <property type="entry name" value="Fer4_21"/>
    <property type="match status" value="1"/>
</dbReference>
<keyword evidence="5" id="KW-0408">Iron</keyword>
<dbReference type="PANTHER" id="PTHR43724">
    <property type="entry name" value="PYRUVATE SYNTHASE SUBUNIT PORD"/>
    <property type="match status" value="1"/>
</dbReference>
<dbReference type="PROSITE" id="PS00198">
    <property type="entry name" value="4FE4S_FER_1"/>
    <property type="match status" value="2"/>
</dbReference>
<reference evidence="8" key="1">
    <citation type="submission" date="2017-02" db="EMBL/GenBank/DDBJ databases">
        <title>Delving into the versatile metabolic prowess of the omnipresent phylum Bacteroidetes.</title>
        <authorList>
            <person name="Nobu M.K."/>
            <person name="Mei R."/>
            <person name="Narihiro T."/>
            <person name="Kuroda K."/>
            <person name="Liu W.-T."/>
        </authorList>
    </citation>
    <scope>NUCLEOTIDE SEQUENCE</scope>
    <source>
        <strain evidence="8">ADurb.Bin417</strain>
    </source>
</reference>
<evidence type="ECO:0000259" key="7">
    <source>
        <dbReference type="PROSITE" id="PS51379"/>
    </source>
</evidence>
<dbReference type="AlphaFoldDB" id="A0A1V5MJH8"/>
<evidence type="ECO:0000256" key="6">
    <source>
        <dbReference type="ARBA" id="ARBA00023014"/>
    </source>
</evidence>
<dbReference type="GO" id="GO:0046872">
    <property type="term" value="F:metal ion binding"/>
    <property type="evidence" value="ECO:0007669"/>
    <property type="project" value="UniProtKB-KW"/>
</dbReference>
<accession>A0A1V5MJH8</accession>
<comment type="cofactor">
    <cofactor evidence="1">
        <name>[4Fe-4S] cluster</name>
        <dbReference type="ChEBI" id="CHEBI:49883"/>
    </cofactor>
</comment>